<dbReference type="SUPFAM" id="SSF49899">
    <property type="entry name" value="Concanavalin A-like lectins/glucanases"/>
    <property type="match status" value="1"/>
</dbReference>
<sequence>MGRRVVLRERLSQPQSLTGVDWGNPITRGLEAIETPTVPSGRDSGTLIAISGGLARQSTRAGQGYKGSGASSALYRNIGLTVNPSAGQTILALVVGTTGTDSRIFSVASPSSMILAIGSGQTTASKVRYFYRTPGADIGTGETTAVAFEAGIPHVAIMRYEPGFLSIFVDGKLDATQSATASGTSASSLQVAVGAVVRAGSASLFSSSSLVLGVYWNRALSDAEIASVSANPWQLFAPQSQVINTAAAVSVYRPGSDVTVNGWTSTPSGTLASCIDDPTLDRADFITSPDLSSPATLAWNSPLPAGNWSVSVDGVRVGTAGQVRVVCLDAGGTSVGNTSWQVLTGTDTTYTLPVTTTATSTQFRIEVQ</sequence>
<proteinExistence type="predicted"/>
<dbReference type="Gene3D" id="2.60.120.200">
    <property type="match status" value="1"/>
</dbReference>
<evidence type="ECO:0000313" key="1">
    <source>
        <dbReference type="EMBL" id="CAB4138902.1"/>
    </source>
</evidence>
<accession>A0A6J5LYG3</accession>
<organism evidence="1">
    <name type="scientific">uncultured Caudovirales phage</name>
    <dbReference type="NCBI Taxonomy" id="2100421"/>
    <lineage>
        <taxon>Viruses</taxon>
        <taxon>Duplodnaviria</taxon>
        <taxon>Heunggongvirae</taxon>
        <taxon>Uroviricota</taxon>
        <taxon>Caudoviricetes</taxon>
        <taxon>Peduoviridae</taxon>
        <taxon>Maltschvirus</taxon>
        <taxon>Maltschvirus maltsch</taxon>
    </lineage>
</organism>
<dbReference type="InterPro" id="IPR013320">
    <property type="entry name" value="ConA-like_dom_sf"/>
</dbReference>
<reference evidence="1" key="1">
    <citation type="submission" date="2020-04" db="EMBL/GenBank/DDBJ databases">
        <authorList>
            <person name="Chiriac C."/>
            <person name="Salcher M."/>
            <person name="Ghai R."/>
            <person name="Kavagutti S V."/>
        </authorList>
    </citation>
    <scope>NUCLEOTIDE SEQUENCE</scope>
</reference>
<evidence type="ECO:0008006" key="2">
    <source>
        <dbReference type="Google" id="ProtNLM"/>
    </source>
</evidence>
<dbReference type="EMBL" id="LR796359">
    <property type="protein sequence ID" value="CAB4138902.1"/>
    <property type="molecule type" value="Genomic_DNA"/>
</dbReference>
<protein>
    <recommendedName>
        <fullName evidence="2">Concanavalin A-like lectin/glucanases superfamily</fullName>
    </recommendedName>
</protein>
<name>A0A6J5LYG3_9CAUD</name>
<gene>
    <name evidence="1" type="ORF">UFOVP336_2</name>
</gene>